<dbReference type="InterPro" id="IPR021858">
    <property type="entry name" value="Fun_TF"/>
</dbReference>
<dbReference type="SMART" id="SM00066">
    <property type="entry name" value="GAL4"/>
    <property type="match status" value="1"/>
</dbReference>
<name>A0A6A6CUQ9_ZASCE</name>
<reference evidence="3" key="1">
    <citation type="journal article" date="2020" name="Stud. Mycol.">
        <title>101 Dothideomycetes genomes: a test case for predicting lifestyles and emergence of pathogens.</title>
        <authorList>
            <person name="Haridas S."/>
            <person name="Albert R."/>
            <person name="Binder M."/>
            <person name="Bloem J."/>
            <person name="Labutti K."/>
            <person name="Salamov A."/>
            <person name="Andreopoulos B."/>
            <person name="Baker S."/>
            <person name="Barry K."/>
            <person name="Bills G."/>
            <person name="Bluhm B."/>
            <person name="Cannon C."/>
            <person name="Castanera R."/>
            <person name="Culley D."/>
            <person name="Daum C."/>
            <person name="Ezra D."/>
            <person name="Gonzalez J."/>
            <person name="Henrissat B."/>
            <person name="Kuo A."/>
            <person name="Liang C."/>
            <person name="Lipzen A."/>
            <person name="Lutzoni F."/>
            <person name="Magnuson J."/>
            <person name="Mondo S."/>
            <person name="Nolan M."/>
            <person name="Ohm R."/>
            <person name="Pangilinan J."/>
            <person name="Park H.-J."/>
            <person name="Ramirez L."/>
            <person name="Alfaro M."/>
            <person name="Sun H."/>
            <person name="Tritt A."/>
            <person name="Yoshinaga Y."/>
            <person name="Zwiers L.-H."/>
            <person name="Turgeon B."/>
            <person name="Goodwin S."/>
            <person name="Spatafora J."/>
            <person name="Crous P."/>
            <person name="Grigoriev I."/>
        </authorList>
    </citation>
    <scope>NUCLEOTIDE SEQUENCE</scope>
    <source>
        <strain evidence="3">ATCC 36951</strain>
    </source>
</reference>
<dbReference type="PANTHER" id="PTHR47784">
    <property type="entry name" value="STEROL UPTAKE CONTROL PROTEIN 2"/>
    <property type="match status" value="1"/>
</dbReference>
<evidence type="ECO:0000259" key="2">
    <source>
        <dbReference type="PROSITE" id="PS50048"/>
    </source>
</evidence>
<dbReference type="Gene3D" id="4.10.240.10">
    <property type="entry name" value="Zn(2)-C6 fungal-type DNA-binding domain"/>
    <property type="match status" value="1"/>
</dbReference>
<dbReference type="Pfam" id="PF11951">
    <property type="entry name" value="Fungal_trans_2"/>
    <property type="match status" value="1"/>
</dbReference>
<proteinExistence type="predicted"/>
<dbReference type="PROSITE" id="PS50048">
    <property type="entry name" value="ZN2_CY6_FUNGAL_2"/>
    <property type="match status" value="1"/>
</dbReference>
<dbReference type="InterPro" id="IPR001138">
    <property type="entry name" value="Zn2Cys6_DnaBD"/>
</dbReference>
<evidence type="ECO:0000256" key="1">
    <source>
        <dbReference type="ARBA" id="ARBA00023242"/>
    </source>
</evidence>
<dbReference type="AlphaFoldDB" id="A0A6A6CUQ9"/>
<keyword evidence="4" id="KW-1185">Reference proteome</keyword>
<dbReference type="PANTHER" id="PTHR47784:SF9">
    <property type="entry name" value="ZN(II)2CYS6 TRANSCRIPTION FACTOR (EUROFUNG)"/>
    <property type="match status" value="1"/>
</dbReference>
<dbReference type="CDD" id="cd00067">
    <property type="entry name" value="GAL4"/>
    <property type="match status" value="1"/>
</dbReference>
<accession>A0A6A6CUQ9</accession>
<dbReference type="PROSITE" id="PS00463">
    <property type="entry name" value="ZN2_CY6_FUNGAL_1"/>
    <property type="match status" value="1"/>
</dbReference>
<dbReference type="RefSeq" id="XP_033670451.1">
    <property type="nucleotide sequence ID" value="XM_033811987.1"/>
</dbReference>
<dbReference type="InterPro" id="IPR036864">
    <property type="entry name" value="Zn2-C6_fun-type_DNA-bd_sf"/>
</dbReference>
<dbReference type="InterPro" id="IPR053157">
    <property type="entry name" value="Sterol_Uptake_Regulator"/>
</dbReference>
<protein>
    <recommendedName>
        <fullName evidence="2">Zn(2)-C6 fungal-type domain-containing protein</fullName>
    </recommendedName>
</protein>
<organism evidence="3 4">
    <name type="scientific">Zasmidium cellare ATCC 36951</name>
    <dbReference type="NCBI Taxonomy" id="1080233"/>
    <lineage>
        <taxon>Eukaryota</taxon>
        <taxon>Fungi</taxon>
        <taxon>Dikarya</taxon>
        <taxon>Ascomycota</taxon>
        <taxon>Pezizomycotina</taxon>
        <taxon>Dothideomycetes</taxon>
        <taxon>Dothideomycetidae</taxon>
        <taxon>Mycosphaerellales</taxon>
        <taxon>Mycosphaerellaceae</taxon>
        <taxon>Zasmidium</taxon>
    </lineage>
</organism>
<dbReference type="Pfam" id="PF00172">
    <property type="entry name" value="Zn_clus"/>
    <property type="match status" value="1"/>
</dbReference>
<dbReference type="GO" id="GO:0008270">
    <property type="term" value="F:zinc ion binding"/>
    <property type="evidence" value="ECO:0007669"/>
    <property type="project" value="InterPro"/>
</dbReference>
<dbReference type="EMBL" id="ML993587">
    <property type="protein sequence ID" value="KAF2169562.1"/>
    <property type="molecule type" value="Genomic_DNA"/>
</dbReference>
<evidence type="ECO:0000313" key="4">
    <source>
        <dbReference type="Proteomes" id="UP000799537"/>
    </source>
</evidence>
<evidence type="ECO:0000313" key="3">
    <source>
        <dbReference type="EMBL" id="KAF2169562.1"/>
    </source>
</evidence>
<keyword evidence="1" id="KW-0539">Nucleus</keyword>
<dbReference type="Proteomes" id="UP000799537">
    <property type="component" value="Unassembled WGS sequence"/>
</dbReference>
<dbReference type="GeneID" id="54565259"/>
<feature type="domain" description="Zn(2)-C6 fungal-type" evidence="2">
    <location>
        <begin position="49"/>
        <end position="79"/>
    </location>
</feature>
<dbReference type="PRINTS" id="PR00755">
    <property type="entry name" value="AFLATOXINBRP"/>
</dbReference>
<dbReference type="OrthoDB" id="3640506at2759"/>
<sequence length="438" mass="49383">MAVAPPLTETAGEAPTFHVFSAKANQSQDAVQETKDYITRRTHRKSRAGCSTCKVKRVKCDEKKPTCSRCLRNYTDCNYDANSPKALESSTFTVALDKIPPLLKDSLAPTSSVPRTLIRSSADLHLLKHFDTLSNEALLVGPASPGYHNAILRLAQNHSFLFHTMLALAANHLLENGSQGWRQAKLSHLSTALRQFQQTISKPIAKEQSDAVLMTCLMINVQYFSWVDTTNPKDSWVFSKDLDRIAWLLVQQGMGALLEQVRPFLVDTEVLHYFYVSRNDREDVRRLPEAMWELCDVTDEMGLPAIHPNPYHDPLHALALLMPFEPDNFMKYLHFGARIYPPYVELLKKNDHRALLILSYWFGLLGKSDLWWCQRRVQRDCLAICMLLDAFGSDAIHSLLEFPASACEYTLQARKTSTAASHVADTGLATYLPEGIST</sequence>
<gene>
    <name evidence="3" type="ORF">M409DRAFT_52096</name>
</gene>
<dbReference type="SUPFAM" id="SSF57701">
    <property type="entry name" value="Zn2/Cys6 DNA-binding domain"/>
    <property type="match status" value="1"/>
</dbReference>
<dbReference type="GO" id="GO:0001228">
    <property type="term" value="F:DNA-binding transcription activator activity, RNA polymerase II-specific"/>
    <property type="evidence" value="ECO:0007669"/>
    <property type="project" value="TreeGrafter"/>
</dbReference>